<dbReference type="PIRSF" id="PIRSF002825">
    <property type="entry name" value="CfbpA"/>
    <property type="match status" value="1"/>
</dbReference>
<evidence type="ECO:0000313" key="3">
    <source>
        <dbReference type="Proteomes" id="UP000179284"/>
    </source>
</evidence>
<dbReference type="AlphaFoldDB" id="A0A1D9P6I5"/>
<dbReference type="PANTHER" id="PTHR30006:SF24">
    <property type="entry name" value="SLL0237 PROTEIN"/>
    <property type="match status" value="1"/>
</dbReference>
<dbReference type="Pfam" id="PF13343">
    <property type="entry name" value="SBP_bac_6"/>
    <property type="match status" value="1"/>
</dbReference>
<dbReference type="KEGG" id="bhu:bhn_I2743"/>
<dbReference type="PANTHER" id="PTHR30006">
    <property type="entry name" value="THIAMINE-BINDING PERIPLASMIC PROTEIN-RELATED"/>
    <property type="match status" value="1"/>
</dbReference>
<keyword evidence="3" id="KW-1185">Reference proteome</keyword>
<dbReference type="InterPro" id="IPR026045">
    <property type="entry name" value="Ferric-bd"/>
</dbReference>
<gene>
    <name evidence="2" type="ORF">bhn_I2743</name>
</gene>
<dbReference type="SUPFAM" id="SSF53850">
    <property type="entry name" value="Periplasmic binding protein-like II"/>
    <property type="match status" value="1"/>
</dbReference>
<keyword evidence="1" id="KW-0732">Signal</keyword>
<proteinExistence type="predicted"/>
<evidence type="ECO:0000256" key="1">
    <source>
        <dbReference type="ARBA" id="ARBA00022729"/>
    </source>
</evidence>
<sequence>MLLLSSCQNSPRQEEIENISQKYAVPQENQLIVYTSHKEEVYLPIIREFENRTGIWVDVHAGGTAEMMQKAKEASENSQCDIMFGGGIESYEAHSDIFLRYVSSEKEFLDENYSSQEGSWTAFTELPIVFIYNKKLVSSSEVPRTWKSLFDSKWKGEIAFADLSNSGTSYTIVATMEQLLGESYKTLLPKFYEQLDGEILDSSGDVIPAVSDGTYLIGITLEETAKKYIEKGYNISLIYPNDGTSAVPDGIAMLKNAPHSYNAGKFIDFVVGYDTQKYAMENFYRRPVRTDVDLSPTYGSTKLIDFDVKKSAREEEDIFNLWDELRKTED</sequence>
<protein>
    <submittedName>
        <fullName evidence="2">ABC transporter substrate-binding protein</fullName>
    </submittedName>
</protein>
<dbReference type="Proteomes" id="UP000179284">
    <property type="component" value="Chromosome I"/>
</dbReference>
<accession>A0A1D9P6I5</accession>
<evidence type="ECO:0000313" key="2">
    <source>
        <dbReference type="EMBL" id="AOZ97775.1"/>
    </source>
</evidence>
<reference evidence="3" key="1">
    <citation type="submission" date="2016-10" db="EMBL/GenBank/DDBJ databases">
        <title>The complete genome sequence of the rumen bacterium Butyrivibrio hungatei MB2003.</title>
        <authorList>
            <person name="Palevich N."/>
            <person name="Kelly W.J."/>
            <person name="Leahy S.C."/>
            <person name="Altermann E."/>
            <person name="Rakonjac J."/>
            <person name="Attwood G.T."/>
        </authorList>
    </citation>
    <scope>NUCLEOTIDE SEQUENCE [LARGE SCALE GENOMIC DNA]</scope>
    <source>
        <strain evidence="3">MB2003</strain>
    </source>
</reference>
<organism evidence="2 3">
    <name type="scientific">Butyrivibrio hungatei</name>
    <dbReference type="NCBI Taxonomy" id="185008"/>
    <lineage>
        <taxon>Bacteria</taxon>
        <taxon>Bacillati</taxon>
        <taxon>Bacillota</taxon>
        <taxon>Clostridia</taxon>
        <taxon>Lachnospirales</taxon>
        <taxon>Lachnospiraceae</taxon>
        <taxon>Butyrivibrio</taxon>
    </lineage>
</organism>
<name>A0A1D9P6I5_9FIRM</name>
<dbReference type="EMBL" id="CP017831">
    <property type="protein sequence ID" value="AOZ97775.1"/>
    <property type="molecule type" value="Genomic_DNA"/>
</dbReference>
<dbReference type="Gene3D" id="3.40.190.10">
    <property type="entry name" value="Periplasmic binding protein-like II"/>
    <property type="match status" value="2"/>
</dbReference>